<evidence type="ECO:0000259" key="6">
    <source>
        <dbReference type="Pfam" id="PF04932"/>
    </source>
</evidence>
<dbReference type="GO" id="GO:0016020">
    <property type="term" value="C:membrane"/>
    <property type="evidence" value="ECO:0007669"/>
    <property type="project" value="UniProtKB-SubCell"/>
</dbReference>
<feature type="transmembrane region" description="Helical" evidence="5">
    <location>
        <begin position="157"/>
        <end position="173"/>
    </location>
</feature>
<dbReference type="RefSeq" id="WP_024414175.1">
    <property type="nucleotide sequence ID" value="NZ_CEGZ01000110.1"/>
</dbReference>
<feature type="transmembrane region" description="Helical" evidence="5">
    <location>
        <begin position="309"/>
        <end position="330"/>
    </location>
</feature>
<dbReference type="PANTHER" id="PTHR37422:SF13">
    <property type="entry name" value="LIPOPOLYSACCHARIDE BIOSYNTHESIS PROTEIN PA4999-RELATED"/>
    <property type="match status" value="1"/>
</dbReference>
<feature type="transmembrane region" description="Helical" evidence="5">
    <location>
        <begin position="37"/>
        <end position="55"/>
    </location>
</feature>
<keyword evidence="2 5" id="KW-0812">Transmembrane</keyword>
<keyword evidence="4 5" id="KW-0472">Membrane</keyword>
<keyword evidence="3 5" id="KW-1133">Transmembrane helix</keyword>
<evidence type="ECO:0000313" key="8">
    <source>
        <dbReference type="Proteomes" id="UP000071601"/>
    </source>
</evidence>
<evidence type="ECO:0000256" key="2">
    <source>
        <dbReference type="ARBA" id="ARBA00022692"/>
    </source>
</evidence>
<feature type="transmembrane region" description="Helical" evidence="5">
    <location>
        <begin position="350"/>
        <end position="373"/>
    </location>
</feature>
<dbReference type="PANTHER" id="PTHR37422">
    <property type="entry name" value="TEICHURONIC ACID BIOSYNTHESIS PROTEIN TUAE"/>
    <property type="match status" value="1"/>
</dbReference>
<evidence type="ECO:0000256" key="1">
    <source>
        <dbReference type="ARBA" id="ARBA00004141"/>
    </source>
</evidence>
<dbReference type="InterPro" id="IPR051533">
    <property type="entry name" value="WaaL-like"/>
</dbReference>
<dbReference type="GO" id="GO:0016874">
    <property type="term" value="F:ligase activity"/>
    <property type="evidence" value="ECO:0007669"/>
    <property type="project" value="UniProtKB-KW"/>
</dbReference>
<dbReference type="AlphaFoldDB" id="A0AB33UFK7"/>
<comment type="subcellular location">
    <subcellularLocation>
        <location evidence="1">Membrane</location>
        <topology evidence="1">Multi-pass membrane protein</topology>
    </subcellularLocation>
</comment>
<evidence type="ECO:0000256" key="3">
    <source>
        <dbReference type="ARBA" id="ARBA00022989"/>
    </source>
</evidence>
<accession>A0AB33UFK7</accession>
<name>A0AB33UFK7_STRSU</name>
<dbReference type="EMBL" id="FILR01000016">
    <property type="protein sequence ID" value="CYX72335.1"/>
    <property type="molecule type" value="Genomic_DNA"/>
</dbReference>
<gene>
    <name evidence="7" type="ORF">ERS132525_01566</name>
</gene>
<organism evidence="7 8">
    <name type="scientific">Streptococcus suis</name>
    <dbReference type="NCBI Taxonomy" id="1307"/>
    <lineage>
        <taxon>Bacteria</taxon>
        <taxon>Bacillati</taxon>
        <taxon>Bacillota</taxon>
        <taxon>Bacilli</taxon>
        <taxon>Lactobacillales</taxon>
        <taxon>Streptococcaceae</taxon>
        <taxon>Streptococcus</taxon>
    </lineage>
</organism>
<evidence type="ECO:0000256" key="4">
    <source>
        <dbReference type="ARBA" id="ARBA00023136"/>
    </source>
</evidence>
<sequence length="384" mass="44302">MKIKVNLNVIYIMFVMLAFFAPPSLQFFSWGDMVDRVLWLIRVLLSIFYIFKVLFSYKIEKLDVFIVVFLTSQILSAQQTDTLYLGYLSGQITALGLYAFLKYKLLTQPEVVIKGIFSLFLIFILYQIFTQLRFPTGFDILHPYGDSREYFLGRKNALTPYLVFTMGCFYLLTNKMSRRLSYSEIIFLILGSFVSLLSNSSTTILCFALFVFFRFWGLRDVVSNAYLKITLISYAVFSFLILSAQSPFFRVLTGLFGKDITFSGRLSIWQQAIAFFKQNPLFGNGLTLNFTPWTNGVVVNTAHNYLLDLLARFGLITGILFILLLVNFVLGKNRIKNKTLFAMLVCYLYYILMEISSTSFYLALIACIFYVGVQESRLKNEKNI</sequence>
<protein>
    <submittedName>
        <fullName evidence="7">Lipid A core-O-antigen ligase and related enzymes</fullName>
    </submittedName>
</protein>
<dbReference type="Proteomes" id="UP000071601">
    <property type="component" value="Unassembled WGS sequence"/>
</dbReference>
<feature type="transmembrane region" description="Helical" evidence="5">
    <location>
        <begin position="185"/>
        <end position="213"/>
    </location>
</feature>
<keyword evidence="7" id="KW-0436">Ligase</keyword>
<dbReference type="Pfam" id="PF04932">
    <property type="entry name" value="Wzy_C"/>
    <property type="match status" value="1"/>
</dbReference>
<evidence type="ECO:0000313" key="7">
    <source>
        <dbReference type="EMBL" id="CYX72335.1"/>
    </source>
</evidence>
<reference evidence="7 8" key="1">
    <citation type="submission" date="2016-02" db="EMBL/GenBank/DDBJ databases">
        <authorList>
            <consortium name="Pathogen Informatics"/>
        </authorList>
    </citation>
    <scope>NUCLEOTIDE SEQUENCE [LARGE SCALE GENOMIC DNA]</scope>
    <source>
        <strain evidence="7 8">SS985</strain>
    </source>
</reference>
<comment type="caution">
    <text evidence="7">The sequence shown here is derived from an EMBL/GenBank/DDBJ whole genome shotgun (WGS) entry which is preliminary data.</text>
</comment>
<feature type="domain" description="O-antigen ligase-related" evidence="6">
    <location>
        <begin position="187"/>
        <end position="322"/>
    </location>
</feature>
<evidence type="ECO:0000256" key="5">
    <source>
        <dbReference type="SAM" id="Phobius"/>
    </source>
</evidence>
<feature type="transmembrane region" description="Helical" evidence="5">
    <location>
        <begin position="7"/>
        <end position="25"/>
    </location>
</feature>
<feature type="transmembrane region" description="Helical" evidence="5">
    <location>
        <begin position="225"/>
        <end position="242"/>
    </location>
</feature>
<proteinExistence type="predicted"/>
<feature type="transmembrane region" description="Helical" evidence="5">
    <location>
        <begin position="111"/>
        <end position="129"/>
    </location>
</feature>
<dbReference type="InterPro" id="IPR007016">
    <property type="entry name" value="O-antigen_ligase-rel_domated"/>
</dbReference>